<evidence type="ECO:0000256" key="1">
    <source>
        <dbReference type="SAM" id="MobiDB-lite"/>
    </source>
</evidence>
<feature type="region of interest" description="Disordered" evidence="1">
    <location>
        <begin position="19"/>
        <end position="43"/>
    </location>
</feature>
<name>A0A218YX19_9HELO</name>
<dbReference type="EMBL" id="MZNU01000326">
    <property type="protein sequence ID" value="OWP00389.1"/>
    <property type="molecule type" value="Genomic_DNA"/>
</dbReference>
<keyword evidence="3" id="KW-1185">Reference proteome</keyword>
<dbReference type="Proteomes" id="UP000242519">
    <property type="component" value="Unassembled WGS sequence"/>
</dbReference>
<evidence type="ECO:0000313" key="2">
    <source>
        <dbReference type="EMBL" id="OWP00389.1"/>
    </source>
</evidence>
<comment type="caution">
    <text evidence="2">The sequence shown here is derived from an EMBL/GenBank/DDBJ whole genome shotgun (WGS) entry which is preliminary data.</text>
</comment>
<reference evidence="2 3" key="1">
    <citation type="submission" date="2017-04" db="EMBL/GenBank/DDBJ databases">
        <title>Draft genome sequence of Marssonina coronaria NL1: causal agent of apple blotch.</title>
        <authorList>
            <person name="Cheng Q."/>
        </authorList>
    </citation>
    <scope>NUCLEOTIDE SEQUENCE [LARGE SCALE GENOMIC DNA]</scope>
    <source>
        <strain evidence="2 3">NL1</strain>
    </source>
</reference>
<proteinExistence type="predicted"/>
<protein>
    <submittedName>
        <fullName evidence="2">Uncharacterized protein</fullName>
    </submittedName>
</protein>
<organism evidence="2 3">
    <name type="scientific">Diplocarpon coronariae</name>
    <dbReference type="NCBI Taxonomy" id="2795749"/>
    <lineage>
        <taxon>Eukaryota</taxon>
        <taxon>Fungi</taxon>
        <taxon>Dikarya</taxon>
        <taxon>Ascomycota</taxon>
        <taxon>Pezizomycotina</taxon>
        <taxon>Leotiomycetes</taxon>
        <taxon>Helotiales</taxon>
        <taxon>Drepanopezizaceae</taxon>
        <taxon>Diplocarpon</taxon>
    </lineage>
</organism>
<gene>
    <name evidence="2" type="ORF">B2J93_3939</name>
</gene>
<dbReference type="AlphaFoldDB" id="A0A218YX19"/>
<accession>A0A218YX19</accession>
<dbReference type="InParanoid" id="A0A218YX19"/>
<sequence>MSVQYTRVSVTSHSAAIKRSNITDEGSGQGELNREANVSKGAK</sequence>
<evidence type="ECO:0000313" key="3">
    <source>
        <dbReference type="Proteomes" id="UP000242519"/>
    </source>
</evidence>